<dbReference type="EMBL" id="CP043661">
    <property type="protein sequence ID" value="QNE22646.1"/>
    <property type="molecule type" value="Genomic_DNA"/>
</dbReference>
<evidence type="ECO:0000256" key="1">
    <source>
        <dbReference type="SAM" id="MobiDB-lite"/>
    </source>
</evidence>
<dbReference type="KEGG" id="kqi:F1D05_38050"/>
<gene>
    <name evidence="2" type="ORF">F1D05_38050</name>
</gene>
<reference evidence="3" key="1">
    <citation type="submission" date="2019-09" db="EMBL/GenBank/DDBJ databases">
        <title>Antimicrobial potential of Antarctic Bacteria.</title>
        <authorList>
            <person name="Benaud N."/>
            <person name="Edwards R.J."/>
            <person name="Ferrari B.C."/>
        </authorList>
    </citation>
    <scope>NUCLEOTIDE SEQUENCE [LARGE SCALE GENOMIC DNA]</scope>
    <source>
        <strain evidence="3">SPB151</strain>
    </source>
</reference>
<dbReference type="Proteomes" id="UP000515563">
    <property type="component" value="Chromosome"/>
</dbReference>
<evidence type="ECO:0000313" key="2">
    <source>
        <dbReference type="EMBL" id="QNE22646.1"/>
    </source>
</evidence>
<sequence>MSLTARRVRVRGAGSPISSKSEHGHQMRYDASVQRTVRFELGEAMTAGAVPALAAERRAPGTARSGTAWSGTAPTRTAALGDVPCLPRPVAEQPNYGVAIAQLANARQHDAIRLYGRNSNVAIYTGVQQIHADNASPREVFKAVAKRLDAIGDEVRRQYEEKVL</sequence>
<keyword evidence="3" id="KW-1185">Reference proteome</keyword>
<dbReference type="Gene3D" id="3.40.190.10">
    <property type="entry name" value="Periplasmic binding protein-like II"/>
    <property type="match status" value="1"/>
</dbReference>
<proteinExistence type="predicted"/>
<feature type="region of interest" description="Disordered" evidence="1">
    <location>
        <begin position="1"/>
        <end position="28"/>
    </location>
</feature>
<protein>
    <submittedName>
        <fullName evidence="2">Uncharacterized protein</fullName>
    </submittedName>
</protein>
<accession>A0A7G6X8T1</accession>
<dbReference type="RefSeq" id="WP_185445059.1">
    <property type="nucleotide sequence ID" value="NZ_CP043661.1"/>
</dbReference>
<reference evidence="2 3" key="2">
    <citation type="journal article" date="2020" name="Microbiol. Resour. Announc.">
        <title>Antarctic desert soil bacteria exhibit high novel natural product potential, evaluated through long-read genome sequencing and comparative genomics.</title>
        <authorList>
            <person name="Benaud N."/>
            <person name="Edwards R.J."/>
            <person name="Amos T.G."/>
            <person name="D'Agostino P.M."/>
            <person name="Gutierrez-Chavez C."/>
            <person name="Montgomery K."/>
            <person name="Nicetic I."/>
            <person name="Ferrari B.C."/>
        </authorList>
    </citation>
    <scope>NUCLEOTIDE SEQUENCE [LARGE SCALE GENOMIC DNA]</scope>
    <source>
        <strain evidence="2 3">SPB151</strain>
    </source>
</reference>
<name>A0A7G6X8T1_9ACTN</name>
<organism evidence="2 3">
    <name type="scientific">Kribbella qitaiheensis</name>
    <dbReference type="NCBI Taxonomy" id="1544730"/>
    <lineage>
        <taxon>Bacteria</taxon>
        <taxon>Bacillati</taxon>
        <taxon>Actinomycetota</taxon>
        <taxon>Actinomycetes</taxon>
        <taxon>Propionibacteriales</taxon>
        <taxon>Kribbellaceae</taxon>
        <taxon>Kribbella</taxon>
    </lineage>
</organism>
<evidence type="ECO:0000313" key="3">
    <source>
        <dbReference type="Proteomes" id="UP000515563"/>
    </source>
</evidence>
<feature type="compositionally biased region" description="Basic residues" evidence="1">
    <location>
        <begin position="1"/>
        <end position="10"/>
    </location>
</feature>
<dbReference type="AlphaFoldDB" id="A0A7G6X8T1"/>